<organism evidence="1 2">
    <name type="scientific">Sulfitobacter albidus</name>
    <dbReference type="NCBI Taxonomy" id="2829501"/>
    <lineage>
        <taxon>Bacteria</taxon>
        <taxon>Pseudomonadati</taxon>
        <taxon>Pseudomonadota</taxon>
        <taxon>Alphaproteobacteria</taxon>
        <taxon>Rhodobacterales</taxon>
        <taxon>Roseobacteraceae</taxon>
        <taxon>Sulfitobacter</taxon>
    </lineage>
</organism>
<evidence type="ECO:0000313" key="2">
    <source>
        <dbReference type="Proteomes" id="UP000683291"/>
    </source>
</evidence>
<dbReference type="AlphaFoldDB" id="A0A975PM52"/>
<dbReference type="EMBL" id="CP073581">
    <property type="protein sequence ID" value="QUJ76442.1"/>
    <property type="molecule type" value="Genomic_DNA"/>
</dbReference>
<dbReference type="Proteomes" id="UP000683291">
    <property type="component" value="Chromosome 1"/>
</dbReference>
<gene>
    <name evidence="1" type="ORF">KDD17_16410</name>
</gene>
<dbReference type="RefSeq" id="WP_212704640.1">
    <property type="nucleotide sequence ID" value="NZ_CP073581.1"/>
</dbReference>
<accession>A0A975PM52</accession>
<reference evidence="1" key="1">
    <citation type="submission" date="2021-04" db="EMBL/GenBank/DDBJ databases">
        <title>Complete genome sequence for Sulfitobacter sp. strain JK7-1.</title>
        <authorList>
            <person name="Park S.-J."/>
        </authorList>
    </citation>
    <scope>NUCLEOTIDE SEQUENCE</scope>
    <source>
        <strain evidence="1">JK7-1</strain>
    </source>
</reference>
<protein>
    <submittedName>
        <fullName evidence="1">Uncharacterized protein</fullName>
    </submittedName>
</protein>
<evidence type="ECO:0000313" key="1">
    <source>
        <dbReference type="EMBL" id="QUJ76442.1"/>
    </source>
</evidence>
<keyword evidence="2" id="KW-1185">Reference proteome</keyword>
<proteinExistence type="predicted"/>
<name>A0A975PM52_9RHOB</name>
<sequence>MELESVMLKLPRELLSGAQRVATAQDVTIGHLVRVLLKREVDRQLNTPKVPPDPRLIAALQALLATDMAAARDWEDLAVRLRPHGYALRLAAGELIVRKLSCGTRVCKASDLGMEYGDLVRRFGGPMPEHTHAMTHRGVMPAGKLDDRRHGLLSAQLAAATCWPDLIARLAREGMEMRALGAGLGIYVRSTGRHLCNTDAIGASYDALIARFGEPLPERGGDIAGAPLTATRT</sequence>
<dbReference type="KEGG" id="sual:KDD17_16410"/>